<dbReference type="Gene3D" id="3.40.50.2300">
    <property type="match status" value="1"/>
</dbReference>
<name>A0A0H1R6F3_9HYPH</name>
<dbReference type="PANTHER" id="PTHR44591:SF21">
    <property type="entry name" value="TWO-COMPONENT RESPONSE REGULATOR"/>
    <property type="match status" value="1"/>
</dbReference>
<dbReference type="InterPro" id="IPR050595">
    <property type="entry name" value="Bact_response_regulator"/>
</dbReference>
<dbReference type="Proteomes" id="UP000035489">
    <property type="component" value="Unassembled WGS sequence"/>
</dbReference>
<evidence type="ECO:0000313" key="4">
    <source>
        <dbReference type="EMBL" id="KLK90748.1"/>
    </source>
</evidence>
<accession>A0A0H1R6F3</accession>
<proteinExistence type="predicted"/>
<dbReference type="InterPro" id="IPR001789">
    <property type="entry name" value="Sig_transdc_resp-reg_receiver"/>
</dbReference>
<evidence type="ECO:0000259" key="3">
    <source>
        <dbReference type="PROSITE" id="PS50110"/>
    </source>
</evidence>
<dbReference type="InterPro" id="IPR011006">
    <property type="entry name" value="CheY-like_superfamily"/>
</dbReference>
<dbReference type="SMART" id="SM00448">
    <property type="entry name" value="REC"/>
    <property type="match status" value="1"/>
</dbReference>
<dbReference type="SUPFAM" id="SSF52172">
    <property type="entry name" value="CheY-like"/>
    <property type="match status" value="1"/>
</dbReference>
<organism evidence="4 5">
    <name type="scientific">Microvirga vignae</name>
    <dbReference type="NCBI Taxonomy" id="1225564"/>
    <lineage>
        <taxon>Bacteria</taxon>
        <taxon>Pseudomonadati</taxon>
        <taxon>Pseudomonadota</taxon>
        <taxon>Alphaproteobacteria</taxon>
        <taxon>Hyphomicrobiales</taxon>
        <taxon>Methylobacteriaceae</taxon>
        <taxon>Microvirga</taxon>
    </lineage>
</organism>
<feature type="domain" description="Response regulatory" evidence="3">
    <location>
        <begin position="9"/>
        <end position="122"/>
    </location>
</feature>
<dbReference type="Pfam" id="PF00072">
    <property type="entry name" value="Response_reg"/>
    <property type="match status" value="1"/>
</dbReference>
<evidence type="ECO:0000313" key="5">
    <source>
        <dbReference type="Proteomes" id="UP000035489"/>
    </source>
</evidence>
<dbReference type="PROSITE" id="PS50110">
    <property type="entry name" value="RESPONSE_REGULATORY"/>
    <property type="match status" value="1"/>
</dbReference>
<evidence type="ECO:0000256" key="1">
    <source>
        <dbReference type="ARBA" id="ARBA00022553"/>
    </source>
</evidence>
<gene>
    <name evidence="4" type="ORF">AA309_23860</name>
</gene>
<dbReference type="GO" id="GO:0000160">
    <property type="term" value="P:phosphorelay signal transduction system"/>
    <property type="evidence" value="ECO:0007669"/>
    <property type="project" value="InterPro"/>
</dbReference>
<keyword evidence="1 2" id="KW-0597">Phosphoprotein</keyword>
<protein>
    <recommendedName>
        <fullName evidence="3">Response regulatory domain-containing protein</fullName>
    </recommendedName>
</protein>
<feature type="modified residue" description="4-aspartylphosphate" evidence="2">
    <location>
        <position position="59"/>
    </location>
</feature>
<dbReference type="PANTHER" id="PTHR44591">
    <property type="entry name" value="STRESS RESPONSE REGULATOR PROTEIN 1"/>
    <property type="match status" value="1"/>
</dbReference>
<sequence>MSVAQPCMVVLVVEDLTLVRMFMADFPDEAGFKVFEAVSADEALTLLEARPDVQAVVTDIEMPGSMNGIELAQVIQERWPRIGVIVTSGRRQLGQDDLPKDVAFLTKPYLPETIINVVRQMATPQVVEPPLTQST</sequence>
<comment type="caution">
    <text evidence="4">The sequence shown here is derived from an EMBL/GenBank/DDBJ whole genome shotgun (WGS) entry which is preliminary data.</text>
</comment>
<keyword evidence="5" id="KW-1185">Reference proteome</keyword>
<evidence type="ECO:0000256" key="2">
    <source>
        <dbReference type="PROSITE-ProRule" id="PRU00169"/>
    </source>
</evidence>
<dbReference type="STRING" id="1225564.AA309_23860"/>
<dbReference type="EMBL" id="LCYG01000067">
    <property type="protein sequence ID" value="KLK90748.1"/>
    <property type="molecule type" value="Genomic_DNA"/>
</dbReference>
<dbReference type="PATRIC" id="fig|1225564.3.peg.6194"/>
<reference evidence="4 5" key="1">
    <citation type="submission" date="2015-05" db="EMBL/GenBank/DDBJ databases">
        <title>Draft genome sequence of Microvirga vignae strain BR3299, a novel nitrogen fixing bacteria isolated from Brazil semi-aired region.</title>
        <authorList>
            <person name="Zilli J.E."/>
            <person name="Passos S.R."/>
            <person name="Leite J."/>
            <person name="Baldani J.I."/>
            <person name="Xavier G.R."/>
            <person name="Rumjaneck N.G."/>
            <person name="Simoes-Araujo J.L."/>
        </authorList>
    </citation>
    <scope>NUCLEOTIDE SEQUENCE [LARGE SCALE GENOMIC DNA]</scope>
    <source>
        <strain evidence="4 5">BR3299</strain>
    </source>
</reference>
<dbReference type="AlphaFoldDB" id="A0A0H1R6F3"/>